<comment type="caution">
    <text evidence="20">The sequence shown here is derived from an EMBL/GenBank/DDBJ whole genome shotgun (WGS) entry which is preliminary data.</text>
</comment>
<feature type="active site" description="Proton donor" evidence="13">
    <location>
        <position position="246"/>
    </location>
</feature>
<protein>
    <recommendedName>
        <fullName evidence="4">alpha-amylase</fullName>
        <ecNumber evidence="4">3.2.1.1</ecNumber>
    </recommendedName>
</protein>
<gene>
    <name evidence="20" type="ORF">HII31_02445</name>
</gene>
<dbReference type="EC" id="3.2.1.1" evidence="4"/>
<feature type="region of interest" description="Disordered" evidence="17">
    <location>
        <begin position="518"/>
        <end position="537"/>
    </location>
</feature>
<keyword evidence="5" id="KW-0479">Metal-binding</keyword>
<keyword evidence="8" id="KW-0106">Calcium</keyword>
<evidence type="ECO:0000256" key="9">
    <source>
        <dbReference type="ARBA" id="ARBA00023157"/>
    </source>
</evidence>
<dbReference type="GO" id="GO:0016052">
    <property type="term" value="P:carbohydrate catabolic process"/>
    <property type="evidence" value="ECO:0007669"/>
    <property type="project" value="InterPro"/>
</dbReference>
<evidence type="ECO:0000313" key="21">
    <source>
        <dbReference type="Proteomes" id="UP000660729"/>
    </source>
</evidence>
<keyword evidence="9 15" id="KW-1015">Disulfide bond</keyword>
<dbReference type="Pfam" id="PF09260">
    <property type="entry name" value="A_amylase_dom_C"/>
    <property type="match status" value="1"/>
</dbReference>
<keyword evidence="7" id="KW-0378">Hydrolase</keyword>
<dbReference type="Gene3D" id="3.20.20.80">
    <property type="entry name" value="Glycosidases"/>
    <property type="match status" value="1"/>
</dbReference>
<evidence type="ECO:0000256" key="4">
    <source>
        <dbReference type="ARBA" id="ARBA00012595"/>
    </source>
</evidence>
<feature type="site" description="Transition state stabilizer" evidence="14">
    <location>
        <position position="313"/>
    </location>
</feature>
<dbReference type="SMART" id="SM00642">
    <property type="entry name" value="Aamy"/>
    <property type="match status" value="1"/>
</dbReference>
<name>A0A8H6VL31_9PEZI</name>
<dbReference type="InterPro" id="IPR006047">
    <property type="entry name" value="GH13_cat_dom"/>
</dbReference>
<comment type="cofactor">
    <cofactor evidence="2">
        <name>Ca(2+)</name>
        <dbReference type="ChEBI" id="CHEBI:29108"/>
    </cofactor>
</comment>
<dbReference type="GO" id="GO:0005509">
    <property type="term" value="F:calcium ion binding"/>
    <property type="evidence" value="ECO:0007669"/>
    <property type="project" value="InterPro"/>
</dbReference>
<evidence type="ECO:0000256" key="10">
    <source>
        <dbReference type="ARBA" id="ARBA00023180"/>
    </source>
</evidence>
<evidence type="ECO:0000256" key="3">
    <source>
        <dbReference type="ARBA" id="ARBA00008061"/>
    </source>
</evidence>
<feature type="binding site" evidence="16">
    <location>
        <position position="250"/>
    </location>
    <ligand>
        <name>substrate</name>
    </ligand>
</feature>
<feature type="disulfide bond" evidence="15">
    <location>
        <begin position="256"/>
        <end position="299"/>
    </location>
</feature>
<keyword evidence="11" id="KW-0119">Carbohydrate metabolism</keyword>
<evidence type="ECO:0000313" key="20">
    <source>
        <dbReference type="EMBL" id="KAF7196378.1"/>
    </source>
</evidence>
<comment type="catalytic activity">
    <reaction evidence="1">
        <text>Endohydrolysis of (1-&gt;4)-alpha-D-glucosidic linkages in polysaccharides containing three or more (1-&gt;4)-alpha-linked D-glucose units.</text>
        <dbReference type="EC" id="3.2.1.1"/>
    </reaction>
</comment>
<evidence type="ECO:0000256" key="5">
    <source>
        <dbReference type="ARBA" id="ARBA00022723"/>
    </source>
</evidence>
<dbReference type="AlphaFoldDB" id="A0A8H6VL31"/>
<dbReference type="Proteomes" id="UP000660729">
    <property type="component" value="Unassembled WGS sequence"/>
</dbReference>
<dbReference type="PIRSF" id="PIRSF001024">
    <property type="entry name" value="Alph-amyl_fung"/>
    <property type="match status" value="1"/>
</dbReference>
<feature type="binding site" evidence="16">
    <location>
        <position position="361"/>
    </location>
    <ligand>
        <name>substrate</name>
    </ligand>
</feature>
<dbReference type="FunFam" id="3.20.20.80:FF:000120">
    <property type="entry name" value="Alpha-amylase A"/>
    <property type="match status" value="1"/>
</dbReference>
<evidence type="ECO:0000256" key="11">
    <source>
        <dbReference type="ARBA" id="ARBA00023277"/>
    </source>
</evidence>
<feature type="disulfide bond" evidence="15">
    <location>
        <begin position="457"/>
        <end position="492"/>
    </location>
</feature>
<dbReference type="InterPro" id="IPR013777">
    <property type="entry name" value="A-amylase-like"/>
</dbReference>
<evidence type="ECO:0000256" key="18">
    <source>
        <dbReference type="SAM" id="SignalP"/>
    </source>
</evidence>
<organism evidence="20 21">
    <name type="scientific">Pseudocercospora fuligena</name>
    <dbReference type="NCBI Taxonomy" id="685502"/>
    <lineage>
        <taxon>Eukaryota</taxon>
        <taxon>Fungi</taxon>
        <taxon>Dikarya</taxon>
        <taxon>Ascomycota</taxon>
        <taxon>Pezizomycotina</taxon>
        <taxon>Dothideomycetes</taxon>
        <taxon>Dothideomycetidae</taxon>
        <taxon>Mycosphaerellales</taxon>
        <taxon>Mycosphaerellaceae</taxon>
        <taxon>Pseudocercospora</taxon>
    </lineage>
</organism>
<dbReference type="InterPro" id="IPR015340">
    <property type="entry name" value="A_amylase_C_dom"/>
</dbReference>
<keyword evidence="10" id="KW-0325">Glycoprotein</keyword>
<evidence type="ECO:0000256" key="7">
    <source>
        <dbReference type="ARBA" id="ARBA00022801"/>
    </source>
</evidence>
<evidence type="ECO:0000259" key="19">
    <source>
        <dbReference type="SMART" id="SM00642"/>
    </source>
</evidence>
<dbReference type="Gene3D" id="2.60.40.1180">
    <property type="entry name" value="Golgi alpha-mannosidase II"/>
    <property type="match status" value="1"/>
</dbReference>
<comment type="similarity">
    <text evidence="3">Belongs to the glycosyl hydrolase 13 family.</text>
</comment>
<dbReference type="PANTHER" id="PTHR10357:SF215">
    <property type="entry name" value="ALPHA-AMYLASE 1"/>
    <property type="match status" value="1"/>
</dbReference>
<dbReference type="InterPro" id="IPR017853">
    <property type="entry name" value="GH"/>
</dbReference>
<feature type="disulfide bond" evidence="15">
    <location>
        <begin position="166"/>
        <end position="180"/>
    </location>
</feature>
<keyword evidence="6 18" id="KW-0732">Signal</keyword>
<dbReference type="InterPro" id="IPR013780">
    <property type="entry name" value="Glyco_hydro_b"/>
</dbReference>
<evidence type="ECO:0000256" key="13">
    <source>
        <dbReference type="PIRSR" id="PIRSR001024-1"/>
    </source>
</evidence>
<dbReference type="OrthoDB" id="204980at2759"/>
<dbReference type="EMBL" id="JABCIY010000027">
    <property type="protein sequence ID" value="KAF7196378.1"/>
    <property type="molecule type" value="Genomic_DNA"/>
</dbReference>
<feature type="domain" description="Glycosyl hydrolase family 13 catalytic" evidence="19">
    <location>
        <begin position="32"/>
        <end position="386"/>
    </location>
</feature>
<evidence type="ECO:0000256" key="15">
    <source>
        <dbReference type="PIRSR" id="PIRSR001024-4"/>
    </source>
</evidence>
<dbReference type="SUPFAM" id="SSF51445">
    <property type="entry name" value="(Trans)glycosidases"/>
    <property type="match status" value="1"/>
</dbReference>
<dbReference type="Pfam" id="PF00128">
    <property type="entry name" value="Alpha-amylase"/>
    <property type="match status" value="2"/>
</dbReference>
<keyword evidence="21" id="KW-1185">Reference proteome</keyword>
<proteinExistence type="inferred from homology"/>
<feature type="chain" id="PRO_5034447542" description="alpha-amylase" evidence="18">
    <location>
        <begin position="20"/>
        <end position="564"/>
    </location>
</feature>
<evidence type="ECO:0000256" key="14">
    <source>
        <dbReference type="PIRSR" id="PIRSR001024-2"/>
    </source>
</evidence>
<dbReference type="GO" id="GO:0004556">
    <property type="term" value="F:alpha-amylase activity"/>
    <property type="evidence" value="ECO:0007669"/>
    <property type="project" value="UniProtKB-EC"/>
</dbReference>
<evidence type="ECO:0000256" key="8">
    <source>
        <dbReference type="ARBA" id="ARBA00022837"/>
    </source>
</evidence>
<sequence length="564" mass="62200">MKLLLPFIILSINTHTAYAATLEDWRGRTIYQVLTDRFARSDGSSTAACGVVEGLYCHGSWKGIIDKLDYIRGMNFDAIWISPVVTQLPQRTGDGEAYTGYNLYSLNANFGSAEDLRALSDALHNRGMYLMLDIVVNHMGYAGEPDSVDYSIFDPFNDERYFHPYCAINGNTNQTEVEVCWLGDTIVPLPDLRTEDEDVQDMLQRWISSMVSNYSIDGLRIDTTINVQPEFFPDFVNASGVFAMGETMQGDNSLVCRWAEMIGSILNYPIYYPLIRAFSSAQGSINDLVTTIYTMRENCADPTTFGLFSENHDVERFTQYTNDTAQAKNLITFTIMGDGIPIIYQGQEQHMAGGISPYINRTPLWSTGYDTEASLYKHIATLVAARQHIVKTSDGYAKFATEVVYQDYHSFAMRKGKTGQQVVTILNNNGEGTPEFKLDIRGHDLPSGMQVTELLTCTNTSVEASGALSVHMGSGLPKVYYPTHLLVDSGLCGMDKSTSQPDASSSDGNHPEVVMTASTATASGPAEPSHTRLALGATSSRKSKDAMTYSVFCVFLPILVFSLG</sequence>
<evidence type="ECO:0000256" key="12">
    <source>
        <dbReference type="ARBA" id="ARBA00023295"/>
    </source>
</evidence>
<keyword evidence="12" id="KW-0326">Glycosidase</keyword>
<feature type="binding site" evidence="16">
    <location>
        <position position="138"/>
    </location>
    <ligand>
        <name>substrate</name>
    </ligand>
</feature>
<evidence type="ECO:0000256" key="6">
    <source>
        <dbReference type="ARBA" id="ARBA00022729"/>
    </source>
</evidence>
<evidence type="ECO:0000256" key="16">
    <source>
        <dbReference type="PIRSR" id="PIRSR001024-5"/>
    </source>
</evidence>
<feature type="binding site" evidence="16">
    <location>
        <position position="220"/>
    </location>
    <ligand>
        <name>substrate</name>
    </ligand>
</feature>
<evidence type="ECO:0000256" key="17">
    <source>
        <dbReference type="SAM" id="MobiDB-lite"/>
    </source>
</evidence>
<feature type="non-terminal residue" evidence="20">
    <location>
        <position position="1"/>
    </location>
</feature>
<accession>A0A8H6VL31</accession>
<reference evidence="20" key="1">
    <citation type="submission" date="2020-04" db="EMBL/GenBank/DDBJ databases">
        <title>Draft genome resource of the tomato pathogen Pseudocercospora fuligena.</title>
        <authorList>
            <person name="Zaccaron A."/>
        </authorList>
    </citation>
    <scope>NUCLEOTIDE SEQUENCE</scope>
    <source>
        <strain evidence="20">PF001</strain>
    </source>
</reference>
<evidence type="ECO:0000256" key="2">
    <source>
        <dbReference type="ARBA" id="ARBA00001913"/>
    </source>
</evidence>
<feature type="signal peptide" evidence="18">
    <location>
        <begin position="1"/>
        <end position="19"/>
    </location>
</feature>
<feature type="disulfide bond" evidence="15">
    <location>
        <begin position="49"/>
        <end position="57"/>
    </location>
</feature>
<dbReference type="SUPFAM" id="SSF51011">
    <property type="entry name" value="Glycosyl hydrolase domain"/>
    <property type="match status" value="1"/>
</dbReference>
<feature type="active site" description="Nucleophile" evidence="13">
    <location>
        <position position="222"/>
    </location>
</feature>
<evidence type="ECO:0000256" key="1">
    <source>
        <dbReference type="ARBA" id="ARBA00000548"/>
    </source>
</evidence>
<dbReference type="PANTHER" id="PTHR10357">
    <property type="entry name" value="ALPHA-AMYLASE FAMILY MEMBER"/>
    <property type="match status" value="1"/>
</dbReference>
<feature type="binding site" evidence="16">
    <location>
        <position position="313"/>
    </location>
    <ligand>
        <name>substrate</name>
    </ligand>
</feature>
<dbReference type="CDD" id="cd11319">
    <property type="entry name" value="AmyAc_euk_AmyA"/>
    <property type="match status" value="1"/>
</dbReference>